<gene>
    <name evidence="1" type="ORF">METZ01_LOCUS321888</name>
</gene>
<dbReference type="Gene3D" id="2.60.40.4070">
    <property type="match status" value="1"/>
</dbReference>
<reference evidence="1" key="1">
    <citation type="submission" date="2018-05" db="EMBL/GenBank/DDBJ databases">
        <authorList>
            <person name="Lanie J.A."/>
            <person name="Ng W.-L."/>
            <person name="Kazmierczak K.M."/>
            <person name="Andrzejewski T.M."/>
            <person name="Davidsen T.M."/>
            <person name="Wayne K.J."/>
            <person name="Tettelin H."/>
            <person name="Glass J.I."/>
            <person name="Rusch D."/>
            <person name="Podicherti R."/>
            <person name="Tsui H.-C.T."/>
            <person name="Winkler M.E."/>
        </authorList>
    </citation>
    <scope>NUCLEOTIDE SEQUENCE</scope>
</reference>
<name>A0A382P6K7_9ZZZZ</name>
<proteinExistence type="predicted"/>
<feature type="non-terminal residue" evidence="1">
    <location>
        <position position="1"/>
    </location>
</feature>
<evidence type="ECO:0008006" key="2">
    <source>
        <dbReference type="Google" id="ProtNLM"/>
    </source>
</evidence>
<accession>A0A382P6K7</accession>
<organism evidence="1">
    <name type="scientific">marine metagenome</name>
    <dbReference type="NCBI Taxonomy" id="408172"/>
    <lineage>
        <taxon>unclassified sequences</taxon>
        <taxon>metagenomes</taxon>
        <taxon>ecological metagenomes</taxon>
    </lineage>
</organism>
<protein>
    <recommendedName>
        <fullName evidence="2">Secretion system C-terminal sorting domain-containing protein</fullName>
    </recommendedName>
</protein>
<sequence>VTVSPGAPPRSDLSNVKVVPNPYLSRSNFKTETEYVRDIHFINLTSSCTVSVFTITGEKITEFDHDDQIAGTATWDMRTINNQEIAPGLYIFTVESGSEKHIGKFVVVR</sequence>
<dbReference type="EMBL" id="UINC01105242">
    <property type="protein sequence ID" value="SVC69034.1"/>
    <property type="molecule type" value="Genomic_DNA"/>
</dbReference>
<evidence type="ECO:0000313" key="1">
    <source>
        <dbReference type="EMBL" id="SVC69034.1"/>
    </source>
</evidence>
<dbReference type="AlphaFoldDB" id="A0A382P6K7"/>